<reference evidence="1 2" key="1">
    <citation type="submission" date="2021-07" db="EMBL/GenBank/DDBJ databases">
        <title>The Aristolochia fimbriata genome: insights into angiosperm evolution, floral development and chemical biosynthesis.</title>
        <authorList>
            <person name="Jiao Y."/>
        </authorList>
    </citation>
    <scope>NUCLEOTIDE SEQUENCE [LARGE SCALE GENOMIC DNA]</scope>
    <source>
        <strain evidence="1">IBCAS-2021</strain>
        <tissue evidence="1">Leaf</tissue>
    </source>
</reference>
<evidence type="ECO:0000313" key="1">
    <source>
        <dbReference type="EMBL" id="KAG9446576.1"/>
    </source>
</evidence>
<evidence type="ECO:0008006" key="3">
    <source>
        <dbReference type="Google" id="ProtNLM"/>
    </source>
</evidence>
<gene>
    <name evidence="1" type="ORF">H6P81_012704</name>
</gene>
<sequence>MDIVVALQRIHRSYRIMNSEVNILLLPKGMITIHLPYLSLVKELLDLSPHIKNRQGGKAIALVKVEIDLHVESIALETKEKILVFKFKIENKPKVCFKCERWGHSTPKCRAYPPSPILANRNYTYTKGHDLWPLPTVDPHSNEVPHMPTKRDTCVDANQIFVDLVLGRGKLKHTRVILDICQNHQDDTPDQTPIFKILQNKFPNSAEGLNGGLWLLR</sequence>
<proteinExistence type="predicted"/>
<name>A0AAV7EFG3_ARIFI</name>
<keyword evidence="2" id="KW-1185">Reference proteome</keyword>
<dbReference type="EMBL" id="JAINDJ010000005">
    <property type="protein sequence ID" value="KAG9446576.1"/>
    <property type="molecule type" value="Genomic_DNA"/>
</dbReference>
<protein>
    <recommendedName>
        <fullName evidence="3">CCHC-type domain-containing protein</fullName>
    </recommendedName>
</protein>
<evidence type="ECO:0000313" key="2">
    <source>
        <dbReference type="Proteomes" id="UP000825729"/>
    </source>
</evidence>
<dbReference type="Proteomes" id="UP000825729">
    <property type="component" value="Unassembled WGS sequence"/>
</dbReference>
<comment type="caution">
    <text evidence="1">The sequence shown here is derived from an EMBL/GenBank/DDBJ whole genome shotgun (WGS) entry which is preliminary data.</text>
</comment>
<organism evidence="1 2">
    <name type="scientific">Aristolochia fimbriata</name>
    <name type="common">White veined hardy Dutchman's pipe vine</name>
    <dbReference type="NCBI Taxonomy" id="158543"/>
    <lineage>
        <taxon>Eukaryota</taxon>
        <taxon>Viridiplantae</taxon>
        <taxon>Streptophyta</taxon>
        <taxon>Embryophyta</taxon>
        <taxon>Tracheophyta</taxon>
        <taxon>Spermatophyta</taxon>
        <taxon>Magnoliopsida</taxon>
        <taxon>Magnoliidae</taxon>
        <taxon>Piperales</taxon>
        <taxon>Aristolochiaceae</taxon>
        <taxon>Aristolochia</taxon>
    </lineage>
</organism>
<dbReference type="AlphaFoldDB" id="A0AAV7EFG3"/>
<accession>A0AAV7EFG3</accession>